<keyword evidence="3" id="KW-0520">NAD</keyword>
<dbReference type="PRINTS" id="PR00078">
    <property type="entry name" value="G3PDHDRGNASE"/>
</dbReference>
<accession>A0A6J1D3Y4</accession>
<proteinExistence type="inferred from homology"/>
<dbReference type="PANTHER" id="PTHR10836:SF137">
    <property type="entry name" value="GLYCERALDEHYDE-3-PHOSPHATE DEHYDROGENASE"/>
    <property type="match status" value="1"/>
</dbReference>
<evidence type="ECO:0000256" key="2">
    <source>
        <dbReference type="ARBA" id="ARBA00023002"/>
    </source>
</evidence>
<dbReference type="RefSeq" id="XP_022148027.1">
    <property type="nucleotide sequence ID" value="XM_022292335.1"/>
</dbReference>
<dbReference type="GO" id="GO:0005829">
    <property type="term" value="C:cytosol"/>
    <property type="evidence" value="ECO:0007669"/>
    <property type="project" value="TreeGrafter"/>
</dbReference>
<dbReference type="AlphaFoldDB" id="A0A6J1D3Y4"/>
<dbReference type="NCBIfam" id="TIGR01534">
    <property type="entry name" value="GAPDH-I"/>
    <property type="match status" value="1"/>
</dbReference>
<keyword evidence="2 6" id="KW-0560">Oxidoreductase</keyword>
<name>A0A6J1D3Y4_MOMCH</name>
<dbReference type="GO" id="GO:0006006">
    <property type="term" value="P:glucose metabolic process"/>
    <property type="evidence" value="ECO:0007669"/>
    <property type="project" value="InterPro"/>
</dbReference>
<evidence type="ECO:0000256" key="5">
    <source>
        <dbReference type="RuleBase" id="RU000397"/>
    </source>
</evidence>
<organism evidence="8 9">
    <name type="scientific">Momordica charantia</name>
    <name type="common">Bitter gourd</name>
    <name type="synonym">Balsam pear</name>
    <dbReference type="NCBI Taxonomy" id="3673"/>
    <lineage>
        <taxon>Eukaryota</taxon>
        <taxon>Viridiplantae</taxon>
        <taxon>Streptophyta</taxon>
        <taxon>Embryophyta</taxon>
        <taxon>Tracheophyta</taxon>
        <taxon>Spermatophyta</taxon>
        <taxon>Magnoliopsida</taxon>
        <taxon>eudicotyledons</taxon>
        <taxon>Gunneridae</taxon>
        <taxon>Pentapetalae</taxon>
        <taxon>rosids</taxon>
        <taxon>fabids</taxon>
        <taxon>Cucurbitales</taxon>
        <taxon>Cucurbitaceae</taxon>
        <taxon>Momordiceae</taxon>
        <taxon>Momordica</taxon>
    </lineage>
</organism>
<keyword evidence="8" id="KW-1185">Reference proteome</keyword>
<gene>
    <name evidence="9" type="primary">LOC111016815</name>
</gene>
<evidence type="ECO:0000256" key="6">
    <source>
        <dbReference type="RuleBase" id="RU361160"/>
    </source>
</evidence>
<evidence type="ECO:0000256" key="4">
    <source>
        <dbReference type="ARBA" id="ARBA00023152"/>
    </source>
</evidence>
<evidence type="ECO:0000313" key="8">
    <source>
        <dbReference type="Proteomes" id="UP000504603"/>
    </source>
</evidence>
<evidence type="ECO:0000313" key="9">
    <source>
        <dbReference type="RefSeq" id="XP_022148027.1"/>
    </source>
</evidence>
<feature type="domain" description="Glyceraldehyde 3-phosphate dehydrogenase NAD(P) binding" evidence="7">
    <location>
        <begin position="83"/>
        <end position="232"/>
    </location>
</feature>
<dbReference type="OrthoDB" id="1152826at2759"/>
<dbReference type="GO" id="GO:0004365">
    <property type="term" value="F:glyceraldehyde-3-phosphate dehydrogenase (NAD+) (phosphorylating) activity"/>
    <property type="evidence" value="ECO:0007669"/>
    <property type="project" value="TreeGrafter"/>
</dbReference>
<dbReference type="SUPFAM" id="SSF55347">
    <property type="entry name" value="Glyceraldehyde-3-phosphate dehydrogenase-like, C-terminal domain"/>
    <property type="match status" value="1"/>
</dbReference>
<dbReference type="InterPro" id="IPR036291">
    <property type="entry name" value="NAD(P)-bd_dom_sf"/>
</dbReference>
<dbReference type="SUPFAM" id="SSF51735">
    <property type="entry name" value="NAD(P)-binding Rossmann-fold domains"/>
    <property type="match status" value="1"/>
</dbReference>
<dbReference type="EC" id="1.2.1.-" evidence="6"/>
<dbReference type="GO" id="GO:0050661">
    <property type="term" value="F:NADP binding"/>
    <property type="evidence" value="ECO:0007669"/>
    <property type="project" value="InterPro"/>
</dbReference>
<dbReference type="CDD" id="cd05214">
    <property type="entry name" value="GAPDH_I_N"/>
    <property type="match status" value="1"/>
</dbReference>
<sequence length="418" mass="44336">MAAPSLFRSAPAASFVSSSPHHSTASFVNLNSSKFQSSIFGAHVSSGSSSSLQLSRAQNIQPIKATATEIPPAVQKSRSSGKTKVGINGFGRIGRLVLRIATSRDDIDVVAVNDPFVDAKYMAYMFKFDSTHGNFKGTIDIVDDSTLKINGKQIKILSKRDPADIPWGDFGAEFVVESSGVFTTTNKASAHMKGGARKVVISAPSADAPMFVVGVNEKSYDPSMDIVSNASCTTNCLAPLAKVVHEVFGIAEGLMTTVHATTATQKTVDGPSMKDWRGGRGAGQNIIPSSTGAAKAVGKVLPELNGKLTGMAFRVPTANVSVVDLTCRLEKSASYEDVKAAVKYASEGPLKGILGYTDEDVVSNDFIGDSRSSIFDAKAGIGLSDSFMKLVSWYDNEWGYSNRVLDLIEHMSLVAANK</sequence>
<dbReference type="InterPro" id="IPR020828">
    <property type="entry name" value="GlycerAld_3-P_DH_NAD(P)-bd"/>
</dbReference>
<dbReference type="CDD" id="cd18126">
    <property type="entry name" value="GAPDH_I_C"/>
    <property type="match status" value="1"/>
</dbReference>
<dbReference type="InterPro" id="IPR020830">
    <property type="entry name" value="GlycerAld_3-P_DH_AS"/>
</dbReference>
<protein>
    <recommendedName>
        <fullName evidence="6">Glyceraldehyde-3-phosphate dehydrogenase</fullName>
        <ecNumber evidence="6">1.2.1.-</ecNumber>
    </recommendedName>
</protein>
<evidence type="ECO:0000256" key="3">
    <source>
        <dbReference type="ARBA" id="ARBA00023027"/>
    </source>
</evidence>
<dbReference type="InterPro" id="IPR006424">
    <property type="entry name" value="Glyceraldehyde-3-P_DH_1"/>
</dbReference>
<dbReference type="Gene3D" id="3.40.50.720">
    <property type="entry name" value="NAD(P)-binding Rossmann-like Domain"/>
    <property type="match status" value="1"/>
</dbReference>
<dbReference type="SMART" id="SM00846">
    <property type="entry name" value="Gp_dh_N"/>
    <property type="match status" value="1"/>
</dbReference>
<reference evidence="9" key="1">
    <citation type="submission" date="2025-08" db="UniProtKB">
        <authorList>
            <consortium name="RefSeq"/>
        </authorList>
    </citation>
    <scope>IDENTIFICATION</scope>
    <source>
        <strain evidence="9">OHB3-1</strain>
    </source>
</reference>
<comment type="similarity">
    <text evidence="1 5">Belongs to the glyceraldehyde-3-phosphate dehydrogenase family.</text>
</comment>
<dbReference type="GeneID" id="111016815"/>
<dbReference type="PROSITE" id="PS00071">
    <property type="entry name" value="GAPDH"/>
    <property type="match status" value="1"/>
</dbReference>
<dbReference type="Gene3D" id="3.30.360.10">
    <property type="entry name" value="Dihydrodipicolinate Reductase, domain 2"/>
    <property type="match status" value="1"/>
</dbReference>
<dbReference type="FunFam" id="3.30.360.10:FF:000001">
    <property type="entry name" value="Glyceraldehyde-3-phosphate dehydrogenase"/>
    <property type="match status" value="1"/>
</dbReference>
<dbReference type="FunFam" id="3.40.50.720:FF:000020">
    <property type="entry name" value="Glyceraldehyde-3-phosphate dehydrogenase"/>
    <property type="match status" value="1"/>
</dbReference>
<evidence type="ECO:0000259" key="7">
    <source>
        <dbReference type="SMART" id="SM00846"/>
    </source>
</evidence>
<dbReference type="Proteomes" id="UP000504603">
    <property type="component" value="Unplaced"/>
</dbReference>
<dbReference type="GO" id="GO:0006096">
    <property type="term" value="P:glycolytic process"/>
    <property type="evidence" value="ECO:0007669"/>
    <property type="project" value="UniProtKB-KW"/>
</dbReference>
<dbReference type="PANTHER" id="PTHR10836">
    <property type="entry name" value="GLYCERALDEHYDE 3-PHOSPHATE DEHYDROGENASE"/>
    <property type="match status" value="1"/>
</dbReference>
<keyword evidence="4" id="KW-0324">Glycolysis</keyword>
<dbReference type="GO" id="GO:0051287">
    <property type="term" value="F:NAD binding"/>
    <property type="evidence" value="ECO:0007669"/>
    <property type="project" value="InterPro"/>
</dbReference>
<dbReference type="InterPro" id="IPR020829">
    <property type="entry name" value="GlycerAld_3-P_DH_cat"/>
</dbReference>
<evidence type="ECO:0000256" key="1">
    <source>
        <dbReference type="ARBA" id="ARBA00007406"/>
    </source>
</evidence>
<dbReference type="Pfam" id="PF02800">
    <property type="entry name" value="Gp_dh_C"/>
    <property type="match status" value="1"/>
</dbReference>
<dbReference type="Pfam" id="PF00044">
    <property type="entry name" value="Gp_dh_N"/>
    <property type="match status" value="1"/>
</dbReference>
<dbReference type="InterPro" id="IPR020831">
    <property type="entry name" value="GlycerAld/Erythrose_P_DH"/>
</dbReference>
<dbReference type="KEGG" id="mcha:111016815"/>